<reference evidence="1" key="1">
    <citation type="journal article" date="2021" name="New Phytol.">
        <title>Evolutionary innovations through gain and loss of genes in the ectomycorrhizal Boletales.</title>
        <authorList>
            <person name="Wu G."/>
            <person name="Miyauchi S."/>
            <person name="Morin E."/>
            <person name="Kuo A."/>
            <person name="Drula E."/>
            <person name="Varga T."/>
            <person name="Kohler A."/>
            <person name="Feng B."/>
            <person name="Cao Y."/>
            <person name="Lipzen A."/>
            <person name="Daum C."/>
            <person name="Hundley H."/>
            <person name="Pangilinan J."/>
            <person name="Johnson J."/>
            <person name="Barry K."/>
            <person name="LaButti K."/>
            <person name="Ng V."/>
            <person name="Ahrendt S."/>
            <person name="Min B."/>
            <person name="Choi I.G."/>
            <person name="Park H."/>
            <person name="Plett J.M."/>
            <person name="Magnuson J."/>
            <person name="Spatafora J.W."/>
            <person name="Nagy L.G."/>
            <person name="Henrissat B."/>
            <person name="Grigoriev I.V."/>
            <person name="Yang Z.L."/>
            <person name="Xu J."/>
            <person name="Martin F.M."/>
        </authorList>
    </citation>
    <scope>NUCLEOTIDE SEQUENCE</scope>
    <source>
        <strain evidence="1">KUC20120723A-06</strain>
    </source>
</reference>
<evidence type="ECO:0000313" key="2">
    <source>
        <dbReference type="Proteomes" id="UP000790709"/>
    </source>
</evidence>
<dbReference type="EMBL" id="MU266754">
    <property type="protein sequence ID" value="KAH7918654.1"/>
    <property type="molecule type" value="Genomic_DNA"/>
</dbReference>
<accession>A0ACB8AZS9</accession>
<proteinExistence type="predicted"/>
<keyword evidence="2" id="KW-1185">Reference proteome</keyword>
<dbReference type="Proteomes" id="UP000790709">
    <property type="component" value="Unassembled WGS sequence"/>
</dbReference>
<gene>
    <name evidence="1" type="ORF">BV22DRAFT_901532</name>
</gene>
<organism evidence="1 2">
    <name type="scientific">Leucogyrophana mollusca</name>
    <dbReference type="NCBI Taxonomy" id="85980"/>
    <lineage>
        <taxon>Eukaryota</taxon>
        <taxon>Fungi</taxon>
        <taxon>Dikarya</taxon>
        <taxon>Basidiomycota</taxon>
        <taxon>Agaricomycotina</taxon>
        <taxon>Agaricomycetes</taxon>
        <taxon>Agaricomycetidae</taxon>
        <taxon>Boletales</taxon>
        <taxon>Boletales incertae sedis</taxon>
        <taxon>Leucogyrophana</taxon>
    </lineage>
</organism>
<comment type="caution">
    <text evidence="1">The sequence shown here is derived from an EMBL/GenBank/DDBJ whole genome shotgun (WGS) entry which is preliminary data.</text>
</comment>
<evidence type="ECO:0000313" key="1">
    <source>
        <dbReference type="EMBL" id="KAH7918654.1"/>
    </source>
</evidence>
<sequence length="122" mass="13926">MKTSGHAIHILASCRPSELYINSFHPCQPRMMRDSKGEASLIGDLFRGAAHWTRRVFFFIVWGCRIDVLGSFCVELAVRSFLPLDTPSIVLFCRRIFYIWHALSSILAAHSQMPSFPHFADL</sequence>
<protein>
    <submittedName>
        <fullName evidence="1">Uncharacterized protein</fullName>
    </submittedName>
</protein>
<name>A0ACB8AZS9_9AGAM</name>